<feature type="transmembrane region" description="Helical" evidence="5">
    <location>
        <begin position="465"/>
        <end position="483"/>
    </location>
</feature>
<dbReference type="InterPro" id="IPR020846">
    <property type="entry name" value="MFS_dom"/>
</dbReference>
<feature type="transmembrane region" description="Helical" evidence="5">
    <location>
        <begin position="289"/>
        <end position="312"/>
    </location>
</feature>
<keyword evidence="4 5" id="KW-0472">Membrane</keyword>
<name>A0A3B0JPN7_DROGU</name>
<evidence type="ECO:0000256" key="4">
    <source>
        <dbReference type="ARBA" id="ARBA00023136"/>
    </source>
</evidence>
<proteinExistence type="predicted"/>
<feature type="transmembrane region" description="Helical" evidence="5">
    <location>
        <begin position="200"/>
        <end position="221"/>
    </location>
</feature>
<feature type="transmembrane region" description="Helical" evidence="5">
    <location>
        <begin position="233"/>
        <end position="251"/>
    </location>
</feature>
<dbReference type="EMBL" id="OUUW01000001">
    <property type="protein sequence ID" value="SPP75599.1"/>
    <property type="molecule type" value="Genomic_DNA"/>
</dbReference>
<gene>
    <name evidence="7" type="ORF">DGUA_6G003434</name>
</gene>
<dbReference type="Pfam" id="PF00083">
    <property type="entry name" value="Sugar_tr"/>
    <property type="match status" value="1"/>
</dbReference>
<keyword evidence="8" id="KW-1185">Reference proteome</keyword>
<dbReference type="PANTHER" id="PTHR24064">
    <property type="entry name" value="SOLUTE CARRIER FAMILY 22 MEMBER"/>
    <property type="match status" value="1"/>
</dbReference>
<dbReference type="Gene3D" id="1.20.1250.20">
    <property type="entry name" value="MFS general substrate transporter like domains"/>
    <property type="match status" value="1"/>
</dbReference>
<keyword evidence="3 5" id="KW-1133">Transmembrane helix</keyword>
<dbReference type="STRING" id="7266.A0A3B0JPN7"/>
<feature type="transmembrane region" description="Helical" evidence="5">
    <location>
        <begin position="409"/>
        <end position="431"/>
    </location>
</feature>
<sequence>MKGRNVIMFNQPLWRLQNIVNSWPGSEQGPRRHQCSLVVRALGSDADDMDFDEVLKEVGSFGLYQKVIICSVLLPAALPCAFHAYSQLFIAATPQHWCRVPELEPWTQDYVQLVKNLSIPRNRHGAYAECSMYARNYSDIVRYLEYRPPFDLIRQEAEDLLKLQPESARIVPCQHGWHYDKSIYSSTVVQEWNLVCDRSYLVTLALVIFGVGGLLGNYVFGYLVDMWGRRPSFYAYLLLEIAACAASAFAWNFSVWLALRFVVGLTVPAILASPYVLAIELVGPDRRVFCTIVSNIAYSLGLVVLAGVIYIVRDWRELSLAVSMPLLMLFSCFFLLPESPRWLMAVGQTKRATKILKVMARVNGVRITRDFVERLQHRLVTTKAAESSATTHYGILDLFRGTNMRRKTLIITLIWFANTSVYVGLSYYAPALGGDEIWNFFLAGAVELPTYVLLWPGLSYFGRRWILFISMLVGGVACVATFVFPKITLLLYCVGKMGISSSFVVLPLLASELYPTVVRGLGMSFSSVVAMIGPIVIPIINHMGQQMLALPLIVMGALLIVGGFASLLLPETRNRNLPQTLEEGEAVSLSILLCCCVESSNKKIRPGNRPRVIPEVGAASVYHRVESSSSGPASCKVVCSICKKEMRTL</sequence>
<evidence type="ECO:0000256" key="2">
    <source>
        <dbReference type="ARBA" id="ARBA00022692"/>
    </source>
</evidence>
<organism evidence="7 8">
    <name type="scientific">Drosophila guanche</name>
    <name type="common">Fruit fly</name>
    <dbReference type="NCBI Taxonomy" id="7266"/>
    <lineage>
        <taxon>Eukaryota</taxon>
        <taxon>Metazoa</taxon>
        <taxon>Ecdysozoa</taxon>
        <taxon>Arthropoda</taxon>
        <taxon>Hexapoda</taxon>
        <taxon>Insecta</taxon>
        <taxon>Pterygota</taxon>
        <taxon>Neoptera</taxon>
        <taxon>Endopterygota</taxon>
        <taxon>Diptera</taxon>
        <taxon>Brachycera</taxon>
        <taxon>Muscomorpha</taxon>
        <taxon>Ephydroidea</taxon>
        <taxon>Drosophilidae</taxon>
        <taxon>Drosophila</taxon>
        <taxon>Sophophora</taxon>
    </lineage>
</organism>
<feature type="transmembrane region" description="Helical" evidence="5">
    <location>
        <begin position="489"/>
        <end position="509"/>
    </location>
</feature>
<evidence type="ECO:0000259" key="6">
    <source>
        <dbReference type="PROSITE" id="PS50850"/>
    </source>
</evidence>
<dbReference type="InterPro" id="IPR005828">
    <property type="entry name" value="MFS_sugar_transport-like"/>
</dbReference>
<dbReference type="CDD" id="cd17317">
    <property type="entry name" value="MFS_SLC22"/>
    <property type="match status" value="1"/>
</dbReference>
<evidence type="ECO:0000313" key="8">
    <source>
        <dbReference type="Proteomes" id="UP000268350"/>
    </source>
</evidence>
<keyword evidence="2 5" id="KW-0812">Transmembrane</keyword>
<protein>
    <submittedName>
        <fullName evidence="7">Blast:Organic cation transporter 1</fullName>
    </submittedName>
</protein>
<reference evidence="8" key="1">
    <citation type="submission" date="2018-01" db="EMBL/GenBank/DDBJ databases">
        <authorList>
            <person name="Alioto T."/>
            <person name="Alioto T."/>
        </authorList>
    </citation>
    <scope>NUCLEOTIDE SEQUENCE [LARGE SCALE GENOMIC DNA]</scope>
</reference>
<feature type="transmembrane region" description="Helical" evidence="5">
    <location>
        <begin position="521"/>
        <end position="541"/>
    </location>
</feature>
<feature type="transmembrane region" description="Helical" evidence="5">
    <location>
        <begin position="257"/>
        <end position="277"/>
    </location>
</feature>
<feature type="transmembrane region" description="Helical" evidence="5">
    <location>
        <begin position="547"/>
        <end position="569"/>
    </location>
</feature>
<dbReference type="OrthoDB" id="2544694at2759"/>
<dbReference type="AlphaFoldDB" id="A0A3B0JPN7"/>
<feature type="transmembrane region" description="Helical" evidence="5">
    <location>
        <begin position="318"/>
        <end position="336"/>
    </location>
</feature>
<comment type="subcellular location">
    <subcellularLocation>
        <location evidence="1">Membrane</location>
        <topology evidence="1">Multi-pass membrane protein</topology>
    </subcellularLocation>
</comment>
<accession>A0A3B0JPN7</accession>
<dbReference type="GO" id="GO:0022857">
    <property type="term" value="F:transmembrane transporter activity"/>
    <property type="evidence" value="ECO:0007669"/>
    <property type="project" value="InterPro"/>
</dbReference>
<dbReference type="GO" id="GO:0016020">
    <property type="term" value="C:membrane"/>
    <property type="evidence" value="ECO:0007669"/>
    <property type="project" value="UniProtKB-SubCell"/>
</dbReference>
<evidence type="ECO:0000256" key="5">
    <source>
        <dbReference type="SAM" id="Phobius"/>
    </source>
</evidence>
<dbReference type="OMA" id="AIMATPY"/>
<dbReference type="Proteomes" id="UP000268350">
    <property type="component" value="Unassembled WGS sequence"/>
</dbReference>
<evidence type="ECO:0000256" key="3">
    <source>
        <dbReference type="ARBA" id="ARBA00022989"/>
    </source>
</evidence>
<dbReference type="PROSITE" id="PS50850">
    <property type="entry name" value="MFS"/>
    <property type="match status" value="1"/>
</dbReference>
<feature type="domain" description="Major facilitator superfamily (MFS) profile" evidence="6">
    <location>
        <begin position="131"/>
        <end position="574"/>
    </location>
</feature>
<evidence type="ECO:0000256" key="1">
    <source>
        <dbReference type="ARBA" id="ARBA00004141"/>
    </source>
</evidence>
<dbReference type="SUPFAM" id="SSF103473">
    <property type="entry name" value="MFS general substrate transporter"/>
    <property type="match status" value="1"/>
</dbReference>
<feature type="transmembrane region" description="Helical" evidence="5">
    <location>
        <begin position="437"/>
        <end position="458"/>
    </location>
</feature>
<evidence type="ECO:0000313" key="7">
    <source>
        <dbReference type="EMBL" id="SPP75599.1"/>
    </source>
</evidence>
<dbReference type="InterPro" id="IPR036259">
    <property type="entry name" value="MFS_trans_sf"/>
</dbReference>